<dbReference type="PANTHER" id="PTHR46566">
    <property type="entry name" value="1-PHOSPHOFRUCTOKINASE-RELATED"/>
    <property type="match status" value="1"/>
</dbReference>
<dbReference type="EC" id="2.7.1.56" evidence="2 11"/>
<accession>A0ABX1JDB5</accession>
<dbReference type="PANTHER" id="PTHR46566:SF5">
    <property type="entry name" value="1-PHOSPHOFRUCTOKINASE"/>
    <property type="match status" value="1"/>
</dbReference>
<dbReference type="PIRSF" id="PIRSF000535">
    <property type="entry name" value="1PFK/6PFK/LacC"/>
    <property type="match status" value="1"/>
</dbReference>
<dbReference type="InterPro" id="IPR022463">
    <property type="entry name" value="1-PFruKinase"/>
</dbReference>
<evidence type="ECO:0000256" key="3">
    <source>
        <dbReference type="ARBA" id="ARBA00013596"/>
    </source>
</evidence>
<dbReference type="RefSeq" id="WP_168520979.1">
    <property type="nucleotide sequence ID" value="NZ_JAAXLS010000042.1"/>
</dbReference>
<dbReference type="NCBIfam" id="TIGR03168">
    <property type="entry name" value="1-PFK"/>
    <property type="match status" value="1"/>
</dbReference>
<gene>
    <name evidence="13" type="primary">pfkB</name>
    <name evidence="13" type="ORF">HFP15_33460</name>
</gene>
<keyword evidence="7 11" id="KW-0067">ATP-binding</keyword>
<dbReference type="CDD" id="cd01164">
    <property type="entry name" value="FruK_PfkB_like"/>
    <property type="match status" value="1"/>
</dbReference>
<evidence type="ECO:0000256" key="6">
    <source>
        <dbReference type="ARBA" id="ARBA00022777"/>
    </source>
</evidence>
<reference evidence="13 14" key="1">
    <citation type="submission" date="2020-04" db="EMBL/GenBank/DDBJ databases">
        <title>Novel species.</title>
        <authorList>
            <person name="Teo W.F.A."/>
            <person name="Lipun K."/>
            <person name="Srisuk N."/>
            <person name="Duangmal K."/>
        </authorList>
    </citation>
    <scope>NUCLEOTIDE SEQUENCE [LARGE SCALE GENOMIC DNA]</scope>
    <source>
        <strain evidence="13 14">K13G38</strain>
    </source>
</reference>
<dbReference type="Proteomes" id="UP000715441">
    <property type="component" value="Unassembled WGS sequence"/>
</dbReference>
<dbReference type="PROSITE" id="PS00584">
    <property type="entry name" value="PFKB_KINASES_2"/>
    <property type="match status" value="1"/>
</dbReference>
<dbReference type="GO" id="GO:0008662">
    <property type="term" value="F:1-phosphofructokinase activity"/>
    <property type="evidence" value="ECO:0007669"/>
    <property type="project" value="UniProtKB-EC"/>
</dbReference>
<evidence type="ECO:0000256" key="2">
    <source>
        <dbReference type="ARBA" id="ARBA00012131"/>
    </source>
</evidence>
<keyword evidence="6 11" id="KW-0418">Kinase</keyword>
<evidence type="ECO:0000256" key="10">
    <source>
        <dbReference type="PIRNR" id="PIRNR000535"/>
    </source>
</evidence>
<dbReference type="Pfam" id="PF00294">
    <property type="entry name" value="PfkB"/>
    <property type="match status" value="1"/>
</dbReference>
<keyword evidence="5 11" id="KW-0547">Nucleotide-binding</keyword>
<dbReference type="InterPro" id="IPR029056">
    <property type="entry name" value="Ribokinase-like"/>
</dbReference>
<feature type="domain" description="Carbohydrate kinase PfkB" evidence="12">
    <location>
        <begin position="7"/>
        <end position="283"/>
    </location>
</feature>
<evidence type="ECO:0000256" key="5">
    <source>
        <dbReference type="ARBA" id="ARBA00022741"/>
    </source>
</evidence>
<evidence type="ECO:0000256" key="11">
    <source>
        <dbReference type="RuleBase" id="RU369061"/>
    </source>
</evidence>
<comment type="catalytic activity">
    <reaction evidence="9 11">
        <text>beta-D-fructose 1-phosphate + ATP = beta-D-fructose 1,6-bisphosphate + ADP + H(+)</text>
        <dbReference type="Rhea" id="RHEA:14213"/>
        <dbReference type="ChEBI" id="CHEBI:15378"/>
        <dbReference type="ChEBI" id="CHEBI:30616"/>
        <dbReference type="ChEBI" id="CHEBI:32966"/>
        <dbReference type="ChEBI" id="CHEBI:138881"/>
        <dbReference type="ChEBI" id="CHEBI:456216"/>
        <dbReference type="EC" id="2.7.1.56"/>
    </reaction>
</comment>
<comment type="similarity">
    <text evidence="1 11">Belongs to the carbohydrate kinase PfkB family.</text>
</comment>
<sequence length="320" mass="31940">MIVTVTANPSIDRTVEVAAVTRGRVHRAPRALVHPGGKGVNVSRTLAKQGHPTTAVLVAGGAEGSELTGLLAAAGVATSRVSVGEPVRTNIAVAEADGTITKFNEAGPALSAEEAERLLEAATRALERGAGWLAGCGSLPPGMPAAFYARLVEIAHARGVNAAIDSSGAALAACLPAAPEVVKPNRSELAEYARIEVRTLGDAVKAAQQLRDHGARAVLASLGADGALLVDGTGVVHGEAPVARVRSTVGAGDAMLAGFLAAGGRGEKALREALAWGAAAAALPGSHLPGPADLDRTAVVINSDISPDRVLGGRGKPAGA</sequence>
<name>A0ABX1JDB5_9PSEU</name>
<dbReference type="NCBIfam" id="TIGR03828">
    <property type="entry name" value="pfkB"/>
    <property type="match status" value="1"/>
</dbReference>
<proteinExistence type="inferred from homology"/>
<protein>
    <recommendedName>
        <fullName evidence="3 11">1-phosphofructokinase</fullName>
        <shortName evidence="11">Fru1PK</shortName>
        <ecNumber evidence="2 11">2.7.1.56</ecNumber>
    </recommendedName>
    <alternativeName>
        <fullName evidence="8 11">Fructose 1-phosphate kinase</fullName>
    </alternativeName>
</protein>
<dbReference type="Gene3D" id="3.40.1190.20">
    <property type="match status" value="1"/>
</dbReference>
<keyword evidence="4 10" id="KW-0808">Transferase</keyword>
<keyword evidence="14" id="KW-1185">Reference proteome</keyword>
<dbReference type="SUPFAM" id="SSF53613">
    <property type="entry name" value="Ribokinase-like"/>
    <property type="match status" value="1"/>
</dbReference>
<evidence type="ECO:0000313" key="13">
    <source>
        <dbReference type="EMBL" id="NKQ57780.1"/>
    </source>
</evidence>
<evidence type="ECO:0000256" key="7">
    <source>
        <dbReference type="ARBA" id="ARBA00022840"/>
    </source>
</evidence>
<dbReference type="EMBL" id="JAAXLS010000042">
    <property type="protein sequence ID" value="NKQ57780.1"/>
    <property type="molecule type" value="Genomic_DNA"/>
</dbReference>
<evidence type="ECO:0000313" key="14">
    <source>
        <dbReference type="Proteomes" id="UP000715441"/>
    </source>
</evidence>
<dbReference type="InterPro" id="IPR011611">
    <property type="entry name" value="PfkB_dom"/>
</dbReference>
<organism evidence="13 14">
    <name type="scientific">Amycolatopsis acididurans</name>
    <dbReference type="NCBI Taxonomy" id="2724524"/>
    <lineage>
        <taxon>Bacteria</taxon>
        <taxon>Bacillati</taxon>
        <taxon>Actinomycetota</taxon>
        <taxon>Actinomycetes</taxon>
        <taxon>Pseudonocardiales</taxon>
        <taxon>Pseudonocardiaceae</taxon>
        <taxon>Amycolatopsis</taxon>
    </lineage>
</organism>
<evidence type="ECO:0000256" key="8">
    <source>
        <dbReference type="ARBA" id="ARBA00032802"/>
    </source>
</evidence>
<dbReference type="PROSITE" id="PS00583">
    <property type="entry name" value="PFKB_KINASES_1"/>
    <property type="match status" value="1"/>
</dbReference>
<dbReference type="InterPro" id="IPR002173">
    <property type="entry name" value="Carboh/pur_kinase_PfkB_CS"/>
</dbReference>
<evidence type="ECO:0000256" key="9">
    <source>
        <dbReference type="ARBA" id="ARBA00047745"/>
    </source>
</evidence>
<evidence type="ECO:0000256" key="4">
    <source>
        <dbReference type="ARBA" id="ARBA00022679"/>
    </source>
</evidence>
<dbReference type="InterPro" id="IPR017583">
    <property type="entry name" value="Tagatose/fructose_Pkinase"/>
</dbReference>
<comment type="function">
    <text evidence="11">Catalyzes the ATP-dependent phosphorylation of fructose-l-phosphate to fructose-l,6-bisphosphate.</text>
</comment>
<evidence type="ECO:0000259" key="12">
    <source>
        <dbReference type="Pfam" id="PF00294"/>
    </source>
</evidence>
<evidence type="ECO:0000256" key="1">
    <source>
        <dbReference type="ARBA" id="ARBA00010688"/>
    </source>
</evidence>
<comment type="caution">
    <text evidence="13">The sequence shown here is derived from an EMBL/GenBank/DDBJ whole genome shotgun (WGS) entry which is preliminary data.</text>
</comment>